<dbReference type="Proteomes" id="UP000280960">
    <property type="component" value="Chromosome"/>
</dbReference>
<dbReference type="GO" id="GO:0008483">
    <property type="term" value="F:transaminase activity"/>
    <property type="evidence" value="ECO:0007669"/>
    <property type="project" value="UniProtKB-KW"/>
</dbReference>
<dbReference type="InterPro" id="IPR000653">
    <property type="entry name" value="DegT/StrS_aminotransferase"/>
</dbReference>
<keyword evidence="1" id="KW-0808">Transferase</keyword>
<name>A0A3G2R7R0_9FIRM</name>
<dbReference type="Gene3D" id="3.40.640.10">
    <property type="entry name" value="Type I PLP-dependent aspartate aminotransferase-like (Major domain)"/>
    <property type="match status" value="1"/>
</dbReference>
<dbReference type="Pfam" id="PF01041">
    <property type="entry name" value="DegT_DnrJ_EryC1"/>
    <property type="match status" value="1"/>
</dbReference>
<dbReference type="EMBL" id="CP033169">
    <property type="protein sequence ID" value="AYO31449.1"/>
    <property type="molecule type" value="Genomic_DNA"/>
</dbReference>
<evidence type="ECO:0000313" key="2">
    <source>
        <dbReference type="Proteomes" id="UP000280960"/>
    </source>
</evidence>
<dbReference type="AlphaFoldDB" id="A0A3G2R7R0"/>
<gene>
    <name evidence="1" type="ORF">D2962_13340</name>
</gene>
<keyword evidence="2" id="KW-1185">Reference proteome</keyword>
<organism evidence="1 2">
    <name type="scientific">Biomaibacter acetigenes</name>
    <dbReference type="NCBI Taxonomy" id="2316383"/>
    <lineage>
        <taxon>Bacteria</taxon>
        <taxon>Bacillati</taxon>
        <taxon>Bacillota</taxon>
        <taxon>Clostridia</taxon>
        <taxon>Thermosediminibacterales</taxon>
        <taxon>Tepidanaerobacteraceae</taxon>
        <taxon>Biomaibacter</taxon>
    </lineage>
</organism>
<reference evidence="1 2" key="1">
    <citation type="submission" date="2018-10" db="EMBL/GenBank/DDBJ databases">
        <authorList>
            <person name="Zhang X."/>
        </authorList>
    </citation>
    <scope>NUCLEOTIDE SEQUENCE [LARGE SCALE GENOMIC DNA]</scope>
    <source>
        <strain evidence="1 2">SK-G1</strain>
    </source>
</reference>
<dbReference type="KEGG" id="bacg:D2962_13340"/>
<accession>A0A3G2R7R0</accession>
<dbReference type="RefSeq" id="WP_122015264.1">
    <property type="nucleotide sequence ID" value="NZ_CP033169.1"/>
</dbReference>
<dbReference type="InterPro" id="IPR015421">
    <property type="entry name" value="PyrdxlP-dep_Trfase_major"/>
</dbReference>
<dbReference type="InterPro" id="IPR015424">
    <property type="entry name" value="PyrdxlP-dep_Trfase"/>
</dbReference>
<proteinExistence type="predicted"/>
<evidence type="ECO:0000313" key="1">
    <source>
        <dbReference type="EMBL" id="AYO31449.1"/>
    </source>
</evidence>
<dbReference type="SUPFAM" id="SSF53383">
    <property type="entry name" value="PLP-dependent transferases"/>
    <property type="match status" value="1"/>
</dbReference>
<keyword evidence="1" id="KW-0032">Aminotransferase</keyword>
<sequence>MKIPFLDLQAQYDSIKNEIDTAVSEVIRSGHFIMGPNVKQFEEEMASYLGVKHAIAVANGTKPPYCKGKPSMKTASYFLFF</sequence>
<protein>
    <submittedName>
        <fullName evidence="1">DegT/DnrJ/EryC1/StrS aminotransferase family protein</fullName>
    </submittedName>
</protein>